<proteinExistence type="predicted"/>
<keyword evidence="2" id="KW-1185">Reference proteome</keyword>
<gene>
    <name evidence="1" type="ORF">MENTE1834_LOCUS18829</name>
</gene>
<sequence length="50" mass="5360">MGSAFIANGGLCSIFFETTSANSSKFFNLTSIGFSSFSFKSLLYLLKSCS</sequence>
<comment type="caution">
    <text evidence="1">The sequence shown here is derived from an EMBL/GenBank/DDBJ whole genome shotgun (WGS) entry which is preliminary data.</text>
</comment>
<evidence type="ECO:0000313" key="1">
    <source>
        <dbReference type="EMBL" id="CAK5071177.1"/>
    </source>
</evidence>
<dbReference type="EMBL" id="CAVMJV010000022">
    <property type="protein sequence ID" value="CAK5071177.1"/>
    <property type="molecule type" value="Genomic_DNA"/>
</dbReference>
<protein>
    <submittedName>
        <fullName evidence="1">Uncharacterized protein</fullName>
    </submittedName>
</protein>
<organism evidence="1 2">
    <name type="scientific">Meloidogyne enterolobii</name>
    <name type="common">Root-knot nematode worm</name>
    <name type="synonym">Meloidogyne mayaguensis</name>
    <dbReference type="NCBI Taxonomy" id="390850"/>
    <lineage>
        <taxon>Eukaryota</taxon>
        <taxon>Metazoa</taxon>
        <taxon>Ecdysozoa</taxon>
        <taxon>Nematoda</taxon>
        <taxon>Chromadorea</taxon>
        <taxon>Rhabditida</taxon>
        <taxon>Tylenchina</taxon>
        <taxon>Tylenchomorpha</taxon>
        <taxon>Tylenchoidea</taxon>
        <taxon>Meloidogynidae</taxon>
        <taxon>Meloidogyninae</taxon>
        <taxon>Meloidogyne</taxon>
    </lineage>
</organism>
<name>A0ACB0Z037_MELEN</name>
<evidence type="ECO:0000313" key="2">
    <source>
        <dbReference type="Proteomes" id="UP001497535"/>
    </source>
</evidence>
<reference evidence="1" key="1">
    <citation type="submission" date="2023-11" db="EMBL/GenBank/DDBJ databases">
        <authorList>
            <person name="Poullet M."/>
        </authorList>
    </citation>
    <scope>NUCLEOTIDE SEQUENCE</scope>
    <source>
        <strain evidence="1">E1834</strain>
    </source>
</reference>
<accession>A0ACB0Z037</accession>
<dbReference type="Proteomes" id="UP001497535">
    <property type="component" value="Unassembled WGS sequence"/>
</dbReference>